<dbReference type="Proteomes" id="UP000198881">
    <property type="component" value="Unassembled WGS sequence"/>
</dbReference>
<name>A0A1I7MP23_9MICC</name>
<dbReference type="InterPro" id="IPR000253">
    <property type="entry name" value="FHA_dom"/>
</dbReference>
<gene>
    <name evidence="4" type="ORF">SAMN04487966_10828</name>
</gene>
<evidence type="ECO:0000313" key="5">
    <source>
        <dbReference type="Proteomes" id="UP000198881"/>
    </source>
</evidence>
<protein>
    <submittedName>
        <fullName evidence="4">FHA domain-containing protein</fullName>
    </submittedName>
</protein>
<feature type="compositionally biased region" description="Basic and acidic residues" evidence="2">
    <location>
        <begin position="413"/>
        <end position="422"/>
    </location>
</feature>
<feature type="region of interest" description="Disordered" evidence="2">
    <location>
        <begin position="150"/>
        <end position="561"/>
    </location>
</feature>
<evidence type="ECO:0000256" key="2">
    <source>
        <dbReference type="SAM" id="MobiDB-lite"/>
    </source>
</evidence>
<dbReference type="Pfam" id="PF00498">
    <property type="entry name" value="FHA"/>
    <property type="match status" value="1"/>
</dbReference>
<feature type="compositionally biased region" description="Acidic residues" evidence="2">
    <location>
        <begin position="299"/>
        <end position="323"/>
    </location>
</feature>
<dbReference type="PROSITE" id="PS50006">
    <property type="entry name" value="FHA_DOMAIN"/>
    <property type="match status" value="1"/>
</dbReference>
<feature type="domain" description="FHA" evidence="3">
    <location>
        <begin position="600"/>
        <end position="656"/>
    </location>
</feature>
<evidence type="ECO:0000256" key="1">
    <source>
        <dbReference type="ARBA" id="ARBA00022553"/>
    </source>
</evidence>
<keyword evidence="1" id="KW-0597">Phosphoprotein</keyword>
<accession>A0A1I7MP23</accession>
<feature type="compositionally biased region" description="Polar residues" evidence="2">
    <location>
        <begin position="349"/>
        <end position="363"/>
    </location>
</feature>
<reference evidence="4 5" key="1">
    <citation type="submission" date="2016-10" db="EMBL/GenBank/DDBJ databases">
        <authorList>
            <person name="de Groot N.N."/>
        </authorList>
    </citation>
    <scope>NUCLEOTIDE SEQUENCE [LARGE SCALE GENOMIC DNA]</scope>
    <source>
        <strain evidence="4 5">CGMCC 1.7054</strain>
    </source>
</reference>
<keyword evidence="5" id="KW-1185">Reference proteome</keyword>
<feature type="compositionally biased region" description="Pro residues" evidence="2">
    <location>
        <begin position="482"/>
        <end position="498"/>
    </location>
</feature>
<evidence type="ECO:0000259" key="3">
    <source>
        <dbReference type="PROSITE" id="PS50006"/>
    </source>
</evidence>
<dbReference type="STRING" id="574650.SAMN04487966_10828"/>
<feature type="compositionally biased region" description="Acidic residues" evidence="2">
    <location>
        <begin position="257"/>
        <end position="271"/>
    </location>
</feature>
<sequence>MSDSTLIRYSAGPWLGMVRGDCLVALPADASEETAAIVWDLMAETPGVDRLLATILSGRLDLTGLPSFALVAFRGGEVHSILRGPVSLQVTLADGTEQTLRGTGVATWNERMLGGVTALRFAVDEDEFHSETLPLLQGAVRLSALEADLPDDGHAPSAQPAAEAVGGVSGGVGTRAPATAPLLVSEPAPPQRDPEPAPESETESAPAEEAESEAESEPDSEPVLEPEPDVEPESAPEPVEVELEPAAEPETTPAPEAGDDAEIAEEPVEDSADSRESADEQADETSTLRDADTAVAPVDPEDEPAQDDRDDSDDSDDSDDLDAPDGPGEVSAPEAQDDPDDEHTVISPAGQQAQQEASRTTVPGPQELIDSVPWLAAARQATQLDPAPGQTEDPDDAATQVPELLEMPADLDQTVRPDHDGSGDTSETGAGGENGAAPGEDADDQDADDQDTVLSVPAPAPAPSQDPDDADTVMSPGSASVPPAPSAPPASPAMPPGPQGSDGLDEADHDGHTVMKSDLGDLADVGTAPLPPAQAAPAPPATGPMVLARSCSEGHANPPTTSQCAVCGQTLDGEAAQVRRPSLGRMRMSTGEVIELDRPVVIGRQPQAHRVGPGTMPRMIQVRSPHGDISRNHCEVVLEGWHVQLKDLKATNGTVLIREGRPPRRLGQGEQIMLLDGDIADLGDGVSARFEGLW</sequence>
<organism evidence="4 5">
    <name type="scientific">Micrococcus terreus</name>
    <dbReference type="NCBI Taxonomy" id="574650"/>
    <lineage>
        <taxon>Bacteria</taxon>
        <taxon>Bacillati</taxon>
        <taxon>Actinomycetota</taxon>
        <taxon>Actinomycetes</taxon>
        <taxon>Micrococcales</taxon>
        <taxon>Micrococcaceae</taxon>
        <taxon>Micrococcus</taxon>
    </lineage>
</organism>
<dbReference type="InterPro" id="IPR008984">
    <property type="entry name" value="SMAD_FHA_dom_sf"/>
</dbReference>
<feature type="compositionally biased region" description="Acidic residues" evidence="2">
    <location>
        <begin position="196"/>
        <end position="247"/>
    </location>
</feature>
<dbReference type="EMBL" id="FPCG01000008">
    <property type="protein sequence ID" value="SFV23664.1"/>
    <property type="molecule type" value="Genomic_DNA"/>
</dbReference>
<dbReference type="OrthoDB" id="5485098at2"/>
<dbReference type="RefSeq" id="WP_091697958.1">
    <property type="nucleotide sequence ID" value="NZ_FPCG01000008.1"/>
</dbReference>
<dbReference type="CDD" id="cd00060">
    <property type="entry name" value="FHA"/>
    <property type="match status" value="1"/>
</dbReference>
<dbReference type="AlphaFoldDB" id="A0A1I7MP23"/>
<dbReference type="Gene3D" id="2.60.200.20">
    <property type="match status" value="1"/>
</dbReference>
<dbReference type="SUPFAM" id="SSF49879">
    <property type="entry name" value="SMAD/FHA domain"/>
    <property type="match status" value="1"/>
</dbReference>
<evidence type="ECO:0000313" key="4">
    <source>
        <dbReference type="EMBL" id="SFV23664.1"/>
    </source>
</evidence>
<feature type="compositionally biased region" description="Basic and acidic residues" evidence="2">
    <location>
        <begin position="509"/>
        <end position="519"/>
    </location>
</feature>
<feature type="compositionally biased region" description="Pro residues" evidence="2">
    <location>
        <begin position="529"/>
        <end position="542"/>
    </location>
</feature>
<feature type="compositionally biased region" description="Acidic residues" evidence="2">
    <location>
        <begin position="440"/>
        <end position="451"/>
    </location>
</feature>
<proteinExistence type="predicted"/>